<dbReference type="GO" id="GO:0061756">
    <property type="term" value="P:leukocyte adhesion to vascular endothelial cell"/>
    <property type="evidence" value="ECO:0007669"/>
    <property type="project" value="Ensembl"/>
</dbReference>
<reference evidence="6" key="2">
    <citation type="submission" date="2025-09" db="UniProtKB">
        <authorList>
            <consortium name="Ensembl"/>
        </authorList>
    </citation>
    <scope>IDENTIFICATION</scope>
</reference>
<dbReference type="InterPro" id="IPR003591">
    <property type="entry name" value="Leu-rich_rpt_typical-subtyp"/>
</dbReference>
<keyword evidence="2 4" id="KW-0732">Signal</keyword>
<dbReference type="GO" id="GO:0034713">
    <property type="term" value="F:type I transforming growth factor beta receptor binding"/>
    <property type="evidence" value="ECO:0007669"/>
    <property type="project" value="Ensembl"/>
</dbReference>
<dbReference type="Pfam" id="PF00560">
    <property type="entry name" value="LRR_1"/>
    <property type="match status" value="1"/>
</dbReference>
<dbReference type="Proteomes" id="UP000694381">
    <property type="component" value="Unassembled WGS sequence"/>
</dbReference>
<dbReference type="SMART" id="SM00369">
    <property type="entry name" value="LRR_TYP"/>
    <property type="match status" value="7"/>
</dbReference>
<keyword evidence="7" id="KW-1185">Reference proteome</keyword>
<dbReference type="GO" id="GO:0005615">
    <property type="term" value="C:extracellular space"/>
    <property type="evidence" value="ECO:0007669"/>
    <property type="project" value="Ensembl"/>
</dbReference>
<dbReference type="InterPro" id="IPR032675">
    <property type="entry name" value="LRR_dom_sf"/>
</dbReference>
<dbReference type="GO" id="GO:0001938">
    <property type="term" value="P:positive regulation of endothelial cell proliferation"/>
    <property type="evidence" value="ECO:0007669"/>
    <property type="project" value="Ensembl"/>
</dbReference>
<evidence type="ECO:0000313" key="7">
    <source>
        <dbReference type="Proteomes" id="UP000694381"/>
    </source>
</evidence>
<dbReference type="InterPro" id="IPR000483">
    <property type="entry name" value="Cys-rich_flank_reg_C"/>
</dbReference>
<dbReference type="GO" id="GO:0010838">
    <property type="term" value="P:positive regulation of keratinocyte proliferation"/>
    <property type="evidence" value="ECO:0007669"/>
    <property type="project" value="Ensembl"/>
</dbReference>
<sequence>CPTWAHPGAWDWIPTHLFRMLLLLLALYVASTEGITPNFQECLVLHSANGSTVTCYSPTVFPGSLPADTVHLSIEFSNLTQLPVAALWDVPDLVELHLSSNHLESLSSNVLLWVPRLRVLDLTGNALRSLPPGLFHASAALDTLVLKENRLHDLNTSSLQGLKALGHLDLSGNCLRSLPPQLLANLTSLRVLDLGNNLLESLPEDLLQGPLQLDRLHLEGNQLAVLGAKLLAPQGSLRYLFLNDNKVATVAAGAFQGLNQLDMLDLSNNSLASTPQGLWTSLGRPARDMGDGFDISHNPWICDSKLHDLYRWLDANRHKMFSQNETQCAGPKALKGQRLLALVGSQ</sequence>
<evidence type="ECO:0000256" key="3">
    <source>
        <dbReference type="ARBA" id="ARBA00022737"/>
    </source>
</evidence>
<dbReference type="GeneTree" id="ENSGT00940000162412"/>
<dbReference type="GO" id="GO:0030511">
    <property type="term" value="P:positive regulation of transforming growth factor beta receptor signaling pathway"/>
    <property type="evidence" value="ECO:0007669"/>
    <property type="project" value="Ensembl"/>
</dbReference>
<dbReference type="InterPro" id="IPR001611">
    <property type="entry name" value="Leu-rich_rpt"/>
</dbReference>
<dbReference type="PROSITE" id="PS51450">
    <property type="entry name" value="LRR"/>
    <property type="match status" value="4"/>
</dbReference>
<dbReference type="GO" id="GO:0010718">
    <property type="term" value="P:positive regulation of epithelial to mesenchymal transition"/>
    <property type="evidence" value="ECO:0007669"/>
    <property type="project" value="Ensembl"/>
</dbReference>
<dbReference type="GO" id="GO:0005114">
    <property type="term" value="F:type II transforming growth factor beta receptor binding"/>
    <property type="evidence" value="ECO:0007669"/>
    <property type="project" value="Ensembl"/>
</dbReference>
<evidence type="ECO:0000256" key="1">
    <source>
        <dbReference type="ARBA" id="ARBA00022614"/>
    </source>
</evidence>
<dbReference type="Gene3D" id="3.80.10.10">
    <property type="entry name" value="Ribonuclease Inhibitor"/>
    <property type="match status" value="2"/>
</dbReference>
<dbReference type="GO" id="GO:0035313">
    <property type="term" value="P:wound healing, spreading of epidermal cells"/>
    <property type="evidence" value="ECO:0007669"/>
    <property type="project" value="Ensembl"/>
</dbReference>
<dbReference type="SUPFAM" id="SSF52058">
    <property type="entry name" value="L domain-like"/>
    <property type="match status" value="1"/>
</dbReference>
<organism evidence="6 7">
    <name type="scientific">Nannospalax galili</name>
    <name type="common">Northern Israeli blind subterranean mole rat</name>
    <name type="synonym">Spalax galili</name>
    <dbReference type="NCBI Taxonomy" id="1026970"/>
    <lineage>
        <taxon>Eukaryota</taxon>
        <taxon>Metazoa</taxon>
        <taxon>Chordata</taxon>
        <taxon>Craniata</taxon>
        <taxon>Vertebrata</taxon>
        <taxon>Euteleostomi</taxon>
        <taxon>Mammalia</taxon>
        <taxon>Eutheria</taxon>
        <taxon>Euarchontoglires</taxon>
        <taxon>Glires</taxon>
        <taxon>Rodentia</taxon>
        <taxon>Myomorpha</taxon>
        <taxon>Muroidea</taxon>
        <taxon>Spalacidae</taxon>
        <taxon>Spalacinae</taxon>
        <taxon>Nannospalax</taxon>
    </lineage>
</organism>
<keyword evidence="1" id="KW-0433">Leucine-rich repeat</keyword>
<accession>A0A8C6RTF8</accession>
<dbReference type="Ensembl" id="ENSNGAT00000027001.1">
    <property type="protein sequence ID" value="ENSNGAP00000021323.1"/>
    <property type="gene ID" value="ENSNGAG00000020538.1"/>
</dbReference>
<keyword evidence="3" id="KW-0677">Repeat</keyword>
<evidence type="ECO:0000256" key="2">
    <source>
        <dbReference type="ARBA" id="ARBA00022729"/>
    </source>
</evidence>
<feature type="domain" description="LRRCT" evidence="5">
    <location>
        <begin position="298"/>
        <end position="346"/>
    </location>
</feature>
<dbReference type="Pfam" id="PF13855">
    <property type="entry name" value="LRR_8"/>
    <property type="match status" value="2"/>
</dbReference>
<dbReference type="GO" id="GO:0009617">
    <property type="term" value="P:response to bacterium"/>
    <property type="evidence" value="ECO:0007669"/>
    <property type="project" value="Ensembl"/>
</dbReference>
<proteinExistence type="predicted"/>
<dbReference type="PANTHER" id="PTHR24366">
    <property type="entry name" value="IG(IMMUNOGLOBULIN) AND LRR(LEUCINE RICH REPEAT) DOMAINS"/>
    <property type="match status" value="1"/>
</dbReference>
<dbReference type="SMART" id="SM00082">
    <property type="entry name" value="LRRCT"/>
    <property type="match status" value="1"/>
</dbReference>
<dbReference type="FunFam" id="3.80.10.10:FF:001783">
    <property type="entry name" value="Leucine-rich HEV glycoprotein"/>
    <property type="match status" value="1"/>
</dbReference>
<dbReference type="GO" id="GO:0050873">
    <property type="term" value="P:brown fat cell differentiation"/>
    <property type="evidence" value="ECO:0007669"/>
    <property type="project" value="Ensembl"/>
</dbReference>
<feature type="signal peptide" evidence="4">
    <location>
        <begin position="1"/>
        <end position="34"/>
    </location>
</feature>
<evidence type="ECO:0000259" key="5">
    <source>
        <dbReference type="SMART" id="SM00082"/>
    </source>
</evidence>
<reference evidence="6" key="1">
    <citation type="submission" date="2025-08" db="UniProtKB">
        <authorList>
            <consortium name="Ensembl"/>
        </authorList>
    </citation>
    <scope>IDENTIFICATION</scope>
</reference>
<dbReference type="OMA" id="CDQNLSD"/>
<protein>
    <submittedName>
        <fullName evidence="6">Leucine-rich alpha-2-glycoprotein 1</fullName>
    </submittedName>
</protein>
<dbReference type="PRINTS" id="PR00019">
    <property type="entry name" value="LEURICHRPT"/>
</dbReference>
<name>A0A8C6RTF8_NANGA</name>
<feature type="chain" id="PRO_5034910583" evidence="4">
    <location>
        <begin position="35"/>
        <end position="346"/>
    </location>
</feature>
<dbReference type="GO" id="GO:0051546">
    <property type="term" value="P:keratinocyte migration"/>
    <property type="evidence" value="ECO:0007669"/>
    <property type="project" value="Ensembl"/>
</dbReference>
<evidence type="ECO:0000313" key="6">
    <source>
        <dbReference type="Ensembl" id="ENSNGAP00000021323.1"/>
    </source>
</evidence>
<dbReference type="AlphaFoldDB" id="A0A8C6RTF8"/>
<evidence type="ECO:0000256" key="4">
    <source>
        <dbReference type="SAM" id="SignalP"/>
    </source>
</evidence>
<dbReference type="PANTHER" id="PTHR24366:SF96">
    <property type="entry name" value="LEUCINE RICH REPEAT CONTAINING 53"/>
    <property type="match status" value="1"/>
</dbReference>
<dbReference type="GO" id="GO:0060054">
    <property type="term" value="P:positive regulation of epithelial cell proliferation involved in wound healing"/>
    <property type="evidence" value="ECO:0007669"/>
    <property type="project" value="Ensembl"/>
</dbReference>
<dbReference type="GO" id="GO:0045766">
    <property type="term" value="P:positive regulation of angiogenesis"/>
    <property type="evidence" value="ECO:0007669"/>
    <property type="project" value="Ensembl"/>
</dbReference>